<dbReference type="AlphaFoldDB" id="A0A3P6UWW7"/>
<keyword evidence="3" id="KW-1185">Reference proteome</keyword>
<dbReference type="OrthoDB" id="10456246at2759"/>
<dbReference type="Proteomes" id="UP000271087">
    <property type="component" value="Unassembled WGS sequence"/>
</dbReference>
<dbReference type="EMBL" id="UYRW01001937">
    <property type="protein sequence ID" value="VDK81991.1"/>
    <property type="molecule type" value="Genomic_DNA"/>
</dbReference>
<sequence length="35" mass="3873">SWPGSNRRPSACEADVIATTPQDRGQNLIRSTLKF</sequence>
<evidence type="ECO:0000256" key="1">
    <source>
        <dbReference type="SAM" id="MobiDB-lite"/>
    </source>
</evidence>
<name>A0A3P6UWW7_ONCOC</name>
<gene>
    <name evidence="2" type="ORF">NOO_LOCUS6330</name>
</gene>
<evidence type="ECO:0000313" key="3">
    <source>
        <dbReference type="Proteomes" id="UP000271087"/>
    </source>
</evidence>
<feature type="compositionally biased region" description="Polar residues" evidence="1">
    <location>
        <begin position="19"/>
        <end position="35"/>
    </location>
</feature>
<accession>A0A3P6UWW7</accession>
<feature type="region of interest" description="Disordered" evidence="1">
    <location>
        <begin position="1"/>
        <end position="35"/>
    </location>
</feature>
<protein>
    <submittedName>
        <fullName evidence="2">Uncharacterized protein</fullName>
    </submittedName>
</protein>
<reference evidence="2 3" key="1">
    <citation type="submission" date="2018-08" db="EMBL/GenBank/DDBJ databases">
        <authorList>
            <person name="Laetsch R D."/>
            <person name="Stevens L."/>
            <person name="Kumar S."/>
            <person name="Blaxter L. M."/>
        </authorList>
    </citation>
    <scope>NUCLEOTIDE SEQUENCE [LARGE SCALE GENOMIC DNA]</scope>
</reference>
<proteinExistence type="predicted"/>
<feature type="non-terminal residue" evidence="2">
    <location>
        <position position="1"/>
    </location>
</feature>
<organism evidence="2 3">
    <name type="scientific">Onchocerca ochengi</name>
    <name type="common">Filarial nematode worm</name>
    <dbReference type="NCBI Taxonomy" id="42157"/>
    <lineage>
        <taxon>Eukaryota</taxon>
        <taxon>Metazoa</taxon>
        <taxon>Ecdysozoa</taxon>
        <taxon>Nematoda</taxon>
        <taxon>Chromadorea</taxon>
        <taxon>Rhabditida</taxon>
        <taxon>Spirurina</taxon>
        <taxon>Spiruromorpha</taxon>
        <taxon>Filarioidea</taxon>
        <taxon>Onchocercidae</taxon>
        <taxon>Onchocerca</taxon>
    </lineage>
</organism>
<evidence type="ECO:0000313" key="2">
    <source>
        <dbReference type="EMBL" id="VDK81991.1"/>
    </source>
</evidence>